<feature type="compositionally biased region" description="Basic and acidic residues" evidence="1">
    <location>
        <begin position="183"/>
        <end position="196"/>
    </location>
</feature>
<name>A0A3N4I538_ASCIM</name>
<reference evidence="2 3" key="1">
    <citation type="journal article" date="2018" name="Nat. Ecol. Evol.">
        <title>Pezizomycetes genomes reveal the molecular basis of ectomycorrhizal truffle lifestyle.</title>
        <authorList>
            <person name="Murat C."/>
            <person name="Payen T."/>
            <person name="Noel B."/>
            <person name="Kuo A."/>
            <person name="Morin E."/>
            <person name="Chen J."/>
            <person name="Kohler A."/>
            <person name="Krizsan K."/>
            <person name="Balestrini R."/>
            <person name="Da Silva C."/>
            <person name="Montanini B."/>
            <person name="Hainaut M."/>
            <person name="Levati E."/>
            <person name="Barry K.W."/>
            <person name="Belfiori B."/>
            <person name="Cichocki N."/>
            <person name="Clum A."/>
            <person name="Dockter R.B."/>
            <person name="Fauchery L."/>
            <person name="Guy J."/>
            <person name="Iotti M."/>
            <person name="Le Tacon F."/>
            <person name="Lindquist E.A."/>
            <person name="Lipzen A."/>
            <person name="Malagnac F."/>
            <person name="Mello A."/>
            <person name="Molinier V."/>
            <person name="Miyauchi S."/>
            <person name="Poulain J."/>
            <person name="Riccioni C."/>
            <person name="Rubini A."/>
            <person name="Sitrit Y."/>
            <person name="Splivallo R."/>
            <person name="Traeger S."/>
            <person name="Wang M."/>
            <person name="Zifcakova L."/>
            <person name="Wipf D."/>
            <person name="Zambonelli A."/>
            <person name="Paolocci F."/>
            <person name="Nowrousian M."/>
            <person name="Ottonello S."/>
            <person name="Baldrian P."/>
            <person name="Spatafora J.W."/>
            <person name="Henrissat B."/>
            <person name="Nagy L.G."/>
            <person name="Aury J.M."/>
            <person name="Wincker P."/>
            <person name="Grigoriev I.V."/>
            <person name="Bonfante P."/>
            <person name="Martin F.M."/>
        </authorList>
    </citation>
    <scope>NUCLEOTIDE SEQUENCE [LARGE SCALE GENOMIC DNA]</scope>
    <source>
        <strain evidence="2 3">RN42</strain>
    </source>
</reference>
<feature type="compositionally biased region" description="Basic and acidic residues" evidence="1">
    <location>
        <begin position="562"/>
        <end position="596"/>
    </location>
</feature>
<proteinExistence type="predicted"/>
<feature type="compositionally biased region" description="Low complexity" evidence="1">
    <location>
        <begin position="321"/>
        <end position="343"/>
    </location>
</feature>
<evidence type="ECO:0000313" key="3">
    <source>
        <dbReference type="Proteomes" id="UP000275078"/>
    </source>
</evidence>
<feature type="compositionally biased region" description="Acidic residues" evidence="1">
    <location>
        <begin position="447"/>
        <end position="462"/>
    </location>
</feature>
<evidence type="ECO:0000313" key="2">
    <source>
        <dbReference type="EMBL" id="RPA80577.1"/>
    </source>
</evidence>
<accession>A0A3N4I538</accession>
<feature type="compositionally biased region" description="Low complexity" evidence="1">
    <location>
        <begin position="350"/>
        <end position="367"/>
    </location>
</feature>
<feature type="compositionally biased region" description="Polar residues" evidence="1">
    <location>
        <begin position="396"/>
        <end position="409"/>
    </location>
</feature>
<feature type="compositionally biased region" description="Polar residues" evidence="1">
    <location>
        <begin position="206"/>
        <end position="229"/>
    </location>
</feature>
<evidence type="ECO:0000256" key="1">
    <source>
        <dbReference type="SAM" id="MobiDB-lite"/>
    </source>
</evidence>
<feature type="region of interest" description="Disordered" evidence="1">
    <location>
        <begin position="636"/>
        <end position="665"/>
    </location>
</feature>
<feature type="compositionally biased region" description="Polar residues" evidence="1">
    <location>
        <begin position="488"/>
        <end position="503"/>
    </location>
</feature>
<dbReference type="EMBL" id="ML119687">
    <property type="protein sequence ID" value="RPA80577.1"/>
    <property type="molecule type" value="Genomic_DNA"/>
</dbReference>
<feature type="compositionally biased region" description="Basic and acidic residues" evidence="1">
    <location>
        <begin position="526"/>
        <end position="535"/>
    </location>
</feature>
<feature type="region of interest" description="Disordered" evidence="1">
    <location>
        <begin position="159"/>
        <end position="605"/>
    </location>
</feature>
<protein>
    <submittedName>
        <fullName evidence="2">Uncharacterized protein</fullName>
    </submittedName>
</protein>
<feature type="compositionally biased region" description="Pro residues" evidence="1">
    <location>
        <begin position="284"/>
        <end position="293"/>
    </location>
</feature>
<sequence length="665" mass="72875">MGYSAKRHEALSRRASKLITRKPESNSVIVSLILDDGTDDPNDFQNEQFVSFMVSKEAKCGVVKQRFVSKVGRERIGEGRLSYYWKNIWLPDSTEVKGLIDLADDFLFIAVKLENEVGSTQMASGQASIVSDISKPEMPVELEESKLVEERSQQEVMEVETLSEIPRAHTAESSAPSSSYELSEPRNELSTEEHMPLDVFEPQGGTKANQESRASSIENHPTRCFTQETEQLEEPTYQTTFEEAAQPSVCRQPEAQDREASVSNIGNLVETPGGSFQFRTKTPLSPPSPPPSTVSPIVSFQRPSSPPPCSQPSFETSTPLASGTIGRSRSRSRSPLATRSPSRINRVGRRPSVSFSRSPSSIFGRSSALSEKGYTPASSSSPPAKWLRVSIPKHLSCSTPSTARATRASSRGIASRAFSAIPKSRQKRLPPSTHKDGMFGDVADNVFSEDESEPKAEEESDHDELFAEPETPAPSSAKKDPKKPSFATSTPNPASAKTQSSPSLPAIYELGFLTDTNSTPSPAVKTSDRFAKLDTHCSSSIHRQPTPTASPEKAPTSEATEGECHEDRAEAGRDVEERVKQLREEHESLEQMREQETVAGGQEEELRTIGLGMFGIGTTTGAEREDTVMTDVGEVFDLPDHDSEPEKEPEKPVPMDWRESTLILD</sequence>
<feature type="compositionally biased region" description="Low complexity" evidence="1">
    <location>
        <begin position="171"/>
        <end position="182"/>
    </location>
</feature>
<feature type="compositionally biased region" description="Low complexity" evidence="1">
    <location>
        <begin position="294"/>
        <end position="303"/>
    </location>
</feature>
<feature type="compositionally biased region" description="Polar residues" evidence="1">
    <location>
        <begin position="536"/>
        <end position="549"/>
    </location>
</feature>
<keyword evidence="3" id="KW-1185">Reference proteome</keyword>
<dbReference type="Proteomes" id="UP000275078">
    <property type="component" value="Unassembled WGS sequence"/>
</dbReference>
<dbReference type="AlphaFoldDB" id="A0A3N4I538"/>
<organism evidence="2 3">
    <name type="scientific">Ascobolus immersus RN42</name>
    <dbReference type="NCBI Taxonomy" id="1160509"/>
    <lineage>
        <taxon>Eukaryota</taxon>
        <taxon>Fungi</taxon>
        <taxon>Dikarya</taxon>
        <taxon>Ascomycota</taxon>
        <taxon>Pezizomycotina</taxon>
        <taxon>Pezizomycetes</taxon>
        <taxon>Pezizales</taxon>
        <taxon>Ascobolaceae</taxon>
        <taxon>Ascobolus</taxon>
    </lineage>
</organism>
<feature type="compositionally biased region" description="Basic and acidic residues" evidence="1">
    <location>
        <begin position="638"/>
        <end position="659"/>
    </location>
</feature>
<gene>
    <name evidence="2" type="ORF">BJ508DRAFT_327286</name>
</gene>